<dbReference type="InterPro" id="IPR024655">
    <property type="entry name" value="Asl1_glyco_hydro_catalytic"/>
</dbReference>
<dbReference type="Pfam" id="PF11790">
    <property type="entry name" value="Glyco_hydro_cc"/>
    <property type="match status" value="1"/>
</dbReference>
<dbReference type="GO" id="GO:0071966">
    <property type="term" value="P:fungal-type cell wall polysaccharide metabolic process"/>
    <property type="evidence" value="ECO:0007669"/>
    <property type="project" value="TreeGrafter"/>
</dbReference>
<dbReference type="Proteomes" id="UP001175353">
    <property type="component" value="Unassembled WGS sequence"/>
</dbReference>
<dbReference type="AlphaFoldDB" id="A0AAN6QKG4"/>
<dbReference type="InterPro" id="IPR053183">
    <property type="entry name" value="ASL1"/>
</dbReference>
<dbReference type="SUPFAM" id="SSF51445">
    <property type="entry name" value="(Trans)glycosidases"/>
    <property type="match status" value="1"/>
</dbReference>
<proteinExistence type="predicted"/>
<evidence type="ECO:0000313" key="3">
    <source>
        <dbReference type="Proteomes" id="UP001175353"/>
    </source>
</evidence>
<sequence length="425" mass="43581">MQSALILAGAAIAQVANAHGHEARHARLHAKRVVVTDVEVDVVTVWETVTAGAAAAPTTQAQYVAPTSQAPSNYGPAPSAYSSAASSASVAAASSVYSSAASSISVAPVASSSSAAAPSSTLVTSVSSAASVAAYSSSSAAAPSSYVASSSSTASSATAPSGSGVSASNLTPSGKKAGLSGYIGIQNTQSFSDMAPHISWYSDYTPNTPDEQGVTGIGMLWGANGSPCGSDMTNRLATYEQMMANNTIPSIMSGFYEPDCACTMSSDMSTSDAATQWESLIAPLAAKGTVLGSPSMCKQYDEDFLTPFKSAIQTDWDVTSIHINKPNVTEAQKDVEYYVQTYGKKVWVSEFACVNDQPSWSPCTDQTQIDTFINDVVSYFEGSSDVVAYGPSNGAGLGDAWPLTDSNTGELTATGTTYVNAIKGL</sequence>
<evidence type="ECO:0000259" key="1">
    <source>
        <dbReference type="Pfam" id="PF11790"/>
    </source>
</evidence>
<accession>A0AAN6QKG4</accession>
<organism evidence="2 3">
    <name type="scientific">Friedmanniomyces endolithicus</name>
    <dbReference type="NCBI Taxonomy" id="329885"/>
    <lineage>
        <taxon>Eukaryota</taxon>
        <taxon>Fungi</taxon>
        <taxon>Dikarya</taxon>
        <taxon>Ascomycota</taxon>
        <taxon>Pezizomycotina</taxon>
        <taxon>Dothideomycetes</taxon>
        <taxon>Dothideomycetidae</taxon>
        <taxon>Mycosphaerellales</taxon>
        <taxon>Teratosphaeriaceae</taxon>
        <taxon>Friedmanniomyces</taxon>
    </lineage>
</organism>
<dbReference type="PANTHER" id="PTHR34154">
    <property type="entry name" value="ALKALI-SENSITIVE LINKAGE PROTEIN 1"/>
    <property type="match status" value="1"/>
</dbReference>
<evidence type="ECO:0000313" key="2">
    <source>
        <dbReference type="EMBL" id="KAK0968834.1"/>
    </source>
</evidence>
<name>A0AAN6QKG4_9PEZI</name>
<dbReference type="GO" id="GO:0009277">
    <property type="term" value="C:fungal-type cell wall"/>
    <property type="evidence" value="ECO:0007669"/>
    <property type="project" value="TreeGrafter"/>
</dbReference>
<dbReference type="EMBL" id="JAUJLE010000203">
    <property type="protein sequence ID" value="KAK0968834.1"/>
    <property type="molecule type" value="Genomic_DNA"/>
</dbReference>
<gene>
    <name evidence="2" type="ORF">LTR91_016559</name>
</gene>
<feature type="domain" description="Asl1-like glycosyl hydrolase catalytic" evidence="1">
    <location>
        <begin position="182"/>
        <end position="418"/>
    </location>
</feature>
<protein>
    <recommendedName>
        <fullName evidence="1">Asl1-like glycosyl hydrolase catalytic domain-containing protein</fullName>
    </recommendedName>
</protein>
<keyword evidence="3" id="KW-1185">Reference proteome</keyword>
<dbReference type="PANTHER" id="PTHR34154:SF14">
    <property type="entry name" value="ASL1-LIKE GLYCOSYL HYDROLASE CATALYTIC DOMAIN-CONTAINING PROTEIN"/>
    <property type="match status" value="1"/>
</dbReference>
<comment type="caution">
    <text evidence="2">The sequence shown here is derived from an EMBL/GenBank/DDBJ whole genome shotgun (WGS) entry which is preliminary data.</text>
</comment>
<dbReference type="InterPro" id="IPR017853">
    <property type="entry name" value="GH"/>
</dbReference>
<reference evidence="2" key="1">
    <citation type="submission" date="2023-06" db="EMBL/GenBank/DDBJ databases">
        <title>Black Yeasts Isolated from many extreme environments.</title>
        <authorList>
            <person name="Coleine C."/>
            <person name="Stajich J.E."/>
            <person name="Selbmann L."/>
        </authorList>
    </citation>
    <scope>NUCLEOTIDE SEQUENCE</scope>
    <source>
        <strain evidence="2">CCFEE 5200</strain>
    </source>
</reference>